<dbReference type="InterPro" id="IPR016055">
    <property type="entry name" value="A-D-PHexomutase_a/b/a-I/II/III"/>
</dbReference>
<keyword evidence="3" id="KW-0597">Phosphoprotein</keyword>
<dbReference type="EMBL" id="SCHB01000098">
    <property type="protein sequence ID" value="TBW68674.1"/>
    <property type="molecule type" value="Genomic_DNA"/>
</dbReference>
<dbReference type="InterPro" id="IPR050060">
    <property type="entry name" value="Phosphoglucosamine_mutase"/>
</dbReference>
<evidence type="ECO:0000256" key="1">
    <source>
        <dbReference type="ARBA" id="ARBA00001946"/>
    </source>
</evidence>
<dbReference type="FunFam" id="3.40.120.10:FF:000001">
    <property type="entry name" value="Phosphoglucosamine mutase"/>
    <property type="match status" value="1"/>
</dbReference>
<dbReference type="PANTHER" id="PTHR42946:SF1">
    <property type="entry name" value="PHOSPHOGLUCOMUTASE (ALPHA-D-GLUCOSE-1,6-BISPHOSPHATE-DEPENDENT)"/>
    <property type="match status" value="1"/>
</dbReference>
<dbReference type="PANTHER" id="PTHR42946">
    <property type="entry name" value="PHOSPHOHEXOSE MUTASE"/>
    <property type="match status" value="1"/>
</dbReference>
<dbReference type="AlphaFoldDB" id="A0A4Q9W1G9"/>
<dbReference type="InterPro" id="IPR005844">
    <property type="entry name" value="A-D-PHexomutase_a/b/a-I"/>
</dbReference>
<comment type="similarity">
    <text evidence="2">Belongs to the phosphohexose mutase family.</text>
</comment>
<evidence type="ECO:0000256" key="4">
    <source>
        <dbReference type="ARBA" id="ARBA00022723"/>
    </source>
</evidence>
<name>A0A4Q9W1G9_STALU</name>
<gene>
    <name evidence="8" type="ORF">EQ812_12830</name>
</gene>
<dbReference type="PROSITE" id="PS00710">
    <property type="entry name" value="PGM_PMM"/>
    <property type="match status" value="1"/>
</dbReference>
<proteinExistence type="inferred from homology"/>
<evidence type="ECO:0000256" key="5">
    <source>
        <dbReference type="ARBA" id="ARBA00022842"/>
    </source>
</evidence>
<keyword evidence="5" id="KW-0460">Magnesium</keyword>
<dbReference type="GO" id="GO:0005829">
    <property type="term" value="C:cytosol"/>
    <property type="evidence" value="ECO:0007669"/>
    <property type="project" value="TreeGrafter"/>
</dbReference>
<dbReference type="GO" id="GO:0009252">
    <property type="term" value="P:peptidoglycan biosynthetic process"/>
    <property type="evidence" value="ECO:0007669"/>
    <property type="project" value="TreeGrafter"/>
</dbReference>
<dbReference type="SUPFAM" id="SSF53738">
    <property type="entry name" value="Phosphoglucomutase, first 3 domains"/>
    <property type="match status" value="1"/>
</dbReference>
<protein>
    <submittedName>
        <fullName evidence="8">Phosphoglucosamine mutase</fullName>
    </submittedName>
</protein>
<sequence>MGKYFGTDGVRGVANQELTPELAFKLGRYGGYVLAHNKGEKHPRVLVGRDTRVSGEMLESALIAGLISIGAEVMRLGVISTPGVAYLTKEMEAALGVMISASHNPV</sequence>
<organism evidence="8 9">
    <name type="scientific">Staphylococcus lugdunensis</name>
    <dbReference type="NCBI Taxonomy" id="28035"/>
    <lineage>
        <taxon>Bacteria</taxon>
        <taxon>Bacillati</taxon>
        <taxon>Bacillota</taxon>
        <taxon>Bacilli</taxon>
        <taxon>Bacillales</taxon>
        <taxon>Staphylococcaceae</taxon>
        <taxon>Staphylococcus</taxon>
    </lineage>
</organism>
<keyword evidence="6" id="KW-0413">Isomerase</keyword>
<feature type="domain" description="Alpha-D-phosphohexomutase alpha/beta/alpha" evidence="7">
    <location>
        <begin position="3"/>
        <end position="105"/>
    </location>
</feature>
<feature type="non-terminal residue" evidence="8">
    <location>
        <position position="106"/>
    </location>
</feature>
<dbReference type="GO" id="GO:0000287">
    <property type="term" value="F:magnesium ion binding"/>
    <property type="evidence" value="ECO:0007669"/>
    <property type="project" value="InterPro"/>
</dbReference>
<keyword evidence="4" id="KW-0479">Metal-binding</keyword>
<dbReference type="Gene3D" id="3.40.120.10">
    <property type="entry name" value="Alpha-D-Glucose-1,6-Bisphosphate, subunit A, domain 3"/>
    <property type="match status" value="1"/>
</dbReference>
<evidence type="ECO:0000313" key="9">
    <source>
        <dbReference type="Proteomes" id="UP000293637"/>
    </source>
</evidence>
<dbReference type="GO" id="GO:0008966">
    <property type="term" value="F:phosphoglucosamine mutase activity"/>
    <property type="evidence" value="ECO:0007669"/>
    <property type="project" value="TreeGrafter"/>
</dbReference>
<dbReference type="Pfam" id="PF02878">
    <property type="entry name" value="PGM_PMM_I"/>
    <property type="match status" value="1"/>
</dbReference>
<evidence type="ECO:0000313" key="8">
    <source>
        <dbReference type="EMBL" id="TBW68674.1"/>
    </source>
</evidence>
<dbReference type="GO" id="GO:0004615">
    <property type="term" value="F:phosphomannomutase activity"/>
    <property type="evidence" value="ECO:0007669"/>
    <property type="project" value="TreeGrafter"/>
</dbReference>
<reference evidence="8 9" key="1">
    <citation type="journal article" date="2019" name="Sci. Transl. Med.">
        <title>Quorum sensing between bacterial species on the skin protects against epidermal injury in atopic dermatitis.</title>
        <authorList>
            <person name="Williams M.R."/>
        </authorList>
    </citation>
    <scope>NUCLEOTIDE SEQUENCE [LARGE SCALE GENOMIC DNA]</scope>
    <source>
        <strain evidence="8 9">E7</strain>
    </source>
</reference>
<dbReference type="GO" id="GO:0006048">
    <property type="term" value="P:UDP-N-acetylglucosamine biosynthetic process"/>
    <property type="evidence" value="ECO:0007669"/>
    <property type="project" value="TreeGrafter"/>
</dbReference>
<dbReference type="Proteomes" id="UP000293637">
    <property type="component" value="Unassembled WGS sequence"/>
</dbReference>
<dbReference type="InterPro" id="IPR016066">
    <property type="entry name" value="A-D-PHexomutase_CS"/>
</dbReference>
<accession>A0A4Q9W1G9</accession>
<evidence type="ECO:0000256" key="6">
    <source>
        <dbReference type="ARBA" id="ARBA00023235"/>
    </source>
</evidence>
<comment type="caution">
    <text evidence="8">The sequence shown here is derived from an EMBL/GenBank/DDBJ whole genome shotgun (WGS) entry which is preliminary data.</text>
</comment>
<evidence type="ECO:0000256" key="3">
    <source>
        <dbReference type="ARBA" id="ARBA00022553"/>
    </source>
</evidence>
<evidence type="ECO:0000256" key="2">
    <source>
        <dbReference type="ARBA" id="ARBA00010231"/>
    </source>
</evidence>
<comment type="cofactor">
    <cofactor evidence="1">
        <name>Mg(2+)</name>
        <dbReference type="ChEBI" id="CHEBI:18420"/>
    </cofactor>
</comment>
<evidence type="ECO:0000259" key="7">
    <source>
        <dbReference type="Pfam" id="PF02878"/>
    </source>
</evidence>
<dbReference type="GO" id="GO:0005975">
    <property type="term" value="P:carbohydrate metabolic process"/>
    <property type="evidence" value="ECO:0007669"/>
    <property type="project" value="InterPro"/>
</dbReference>